<proteinExistence type="inferred from homology"/>
<dbReference type="Pfam" id="PF00126">
    <property type="entry name" value="HTH_1"/>
    <property type="match status" value="1"/>
</dbReference>
<dbReference type="Proteomes" id="UP000195105">
    <property type="component" value="Unassembled WGS sequence"/>
</dbReference>
<keyword evidence="4" id="KW-0804">Transcription</keyword>
<accession>A0A243S852</accession>
<evidence type="ECO:0000256" key="4">
    <source>
        <dbReference type="ARBA" id="ARBA00023163"/>
    </source>
</evidence>
<dbReference type="InterPro" id="IPR036388">
    <property type="entry name" value="WH-like_DNA-bd_sf"/>
</dbReference>
<gene>
    <name evidence="7" type="ORF">CA983_07405</name>
</gene>
<dbReference type="FunFam" id="1.10.10.10:FF:000001">
    <property type="entry name" value="LysR family transcriptional regulator"/>
    <property type="match status" value="1"/>
</dbReference>
<evidence type="ECO:0000259" key="6">
    <source>
        <dbReference type="PROSITE" id="PS50931"/>
    </source>
</evidence>
<evidence type="ECO:0000256" key="5">
    <source>
        <dbReference type="SAM" id="MobiDB-lite"/>
    </source>
</evidence>
<comment type="similarity">
    <text evidence="1">Belongs to the LysR transcriptional regulatory family.</text>
</comment>
<organism evidence="7 8">
    <name type="scientific">Streptomyces swartbergensis</name>
    <dbReference type="NCBI Taxonomy" id="487165"/>
    <lineage>
        <taxon>Bacteria</taxon>
        <taxon>Bacillati</taxon>
        <taxon>Actinomycetota</taxon>
        <taxon>Actinomycetes</taxon>
        <taxon>Kitasatosporales</taxon>
        <taxon>Streptomycetaceae</taxon>
        <taxon>Streptomyces</taxon>
    </lineage>
</organism>
<evidence type="ECO:0000256" key="2">
    <source>
        <dbReference type="ARBA" id="ARBA00023015"/>
    </source>
</evidence>
<dbReference type="PRINTS" id="PR00039">
    <property type="entry name" value="HTHLYSR"/>
</dbReference>
<reference evidence="7 8" key="1">
    <citation type="submission" date="2017-05" db="EMBL/GenBank/DDBJ databases">
        <title>Biotechnological potential of actinobacteria isolated from South African environments.</title>
        <authorList>
            <person name="Le Roes-Hill M."/>
            <person name="Prins A."/>
            <person name="Durrell K.A."/>
        </authorList>
    </citation>
    <scope>NUCLEOTIDE SEQUENCE [LARGE SCALE GENOMIC DNA]</scope>
    <source>
        <strain evidence="7 8">HMC13</strain>
    </source>
</reference>
<dbReference type="SUPFAM" id="SSF46785">
    <property type="entry name" value="Winged helix' DNA-binding domain"/>
    <property type="match status" value="1"/>
</dbReference>
<dbReference type="InterPro" id="IPR005119">
    <property type="entry name" value="LysR_subst-bd"/>
</dbReference>
<dbReference type="InterPro" id="IPR036390">
    <property type="entry name" value="WH_DNA-bd_sf"/>
</dbReference>
<comment type="caution">
    <text evidence="7">The sequence shown here is derived from an EMBL/GenBank/DDBJ whole genome shotgun (WGS) entry which is preliminary data.</text>
</comment>
<dbReference type="RefSeq" id="WP_086600066.1">
    <property type="nucleotide sequence ID" value="NZ_NGFN01000028.1"/>
</dbReference>
<feature type="region of interest" description="Disordered" evidence="5">
    <location>
        <begin position="295"/>
        <end position="315"/>
    </location>
</feature>
<dbReference type="GO" id="GO:0003700">
    <property type="term" value="F:DNA-binding transcription factor activity"/>
    <property type="evidence" value="ECO:0007669"/>
    <property type="project" value="InterPro"/>
</dbReference>
<dbReference type="EMBL" id="NGFN01000028">
    <property type="protein sequence ID" value="OUD03839.1"/>
    <property type="molecule type" value="Genomic_DNA"/>
</dbReference>
<keyword evidence="2" id="KW-0805">Transcription regulation</keyword>
<evidence type="ECO:0000313" key="8">
    <source>
        <dbReference type="Proteomes" id="UP000195105"/>
    </source>
</evidence>
<sequence length="315" mass="33494">MERRQVEYFLAVAAHRSFTGAAHTLRVAQPSLSHAIRLLERELGTPLFHRLGRGVMLTSAGEALVEPARQIVRDLETARSVVRTIAGLAGGTLDIVAPTTLAVDPLADLAGAFRRRHPAIDIVIVEPPNAAAVADVVRTGECELGLADVRTHGKAVETLELCRQEVLAVVPRSDRYPQVGPVALGEVARMDLVATARGTAPRALMDQALGGEGRSPRIAVETVHQAAVVPLVLAGAGATLLPRSLAEEAARRGAVALVTRPRLVRPVWLMCRRGPLSPAAQAFIEVAREVFARPVAASPEDERQAPAPTAHVDEP</sequence>
<evidence type="ECO:0000256" key="3">
    <source>
        <dbReference type="ARBA" id="ARBA00023125"/>
    </source>
</evidence>
<dbReference type="InterPro" id="IPR000847">
    <property type="entry name" value="LysR_HTH_N"/>
</dbReference>
<dbReference type="GO" id="GO:0005829">
    <property type="term" value="C:cytosol"/>
    <property type="evidence" value="ECO:0007669"/>
    <property type="project" value="TreeGrafter"/>
</dbReference>
<dbReference type="Gene3D" id="3.40.190.290">
    <property type="match status" value="1"/>
</dbReference>
<dbReference type="InterPro" id="IPR050950">
    <property type="entry name" value="HTH-type_LysR_regulators"/>
</dbReference>
<dbReference type="Pfam" id="PF03466">
    <property type="entry name" value="LysR_substrate"/>
    <property type="match status" value="1"/>
</dbReference>
<keyword evidence="8" id="KW-1185">Reference proteome</keyword>
<dbReference type="AlphaFoldDB" id="A0A243S852"/>
<evidence type="ECO:0000313" key="7">
    <source>
        <dbReference type="EMBL" id="OUD03839.1"/>
    </source>
</evidence>
<feature type="domain" description="HTH lysR-type" evidence="6">
    <location>
        <begin position="1"/>
        <end position="58"/>
    </location>
</feature>
<keyword evidence="3" id="KW-0238">DNA-binding</keyword>
<dbReference type="PANTHER" id="PTHR30419">
    <property type="entry name" value="HTH-TYPE TRANSCRIPTIONAL REGULATOR YBHD"/>
    <property type="match status" value="1"/>
</dbReference>
<dbReference type="Gene3D" id="1.10.10.10">
    <property type="entry name" value="Winged helix-like DNA-binding domain superfamily/Winged helix DNA-binding domain"/>
    <property type="match status" value="1"/>
</dbReference>
<dbReference type="SUPFAM" id="SSF53850">
    <property type="entry name" value="Periplasmic binding protein-like II"/>
    <property type="match status" value="1"/>
</dbReference>
<dbReference type="PROSITE" id="PS50931">
    <property type="entry name" value="HTH_LYSR"/>
    <property type="match status" value="1"/>
</dbReference>
<protein>
    <recommendedName>
        <fullName evidence="6">HTH lysR-type domain-containing protein</fullName>
    </recommendedName>
</protein>
<name>A0A243S852_9ACTN</name>
<evidence type="ECO:0000256" key="1">
    <source>
        <dbReference type="ARBA" id="ARBA00009437"/>
    </source>
</evidence>
<dbReference type="GO" id="GO:0003677">
    <property type="term" value="F:DNA binding"/>
    <property type="evidence" value="ECO:0007669"/>
    <property type="project" value="UniProtKB-KW"/>
</dbReference>
<dbReference type="CDD" id="cd05466">
    <property type="entry name" value="PBP2_LTTR_substrate"/>
    <property type="match status" value="1"/>
</dbReference>